<organism evidence="7 8">
    <name type="scientific">Amycolatopsis endophytica</name>
    <dbReference type="NCBI Taxonomy" id="860233"/>
    <lineage>
        <taxon>Bacteria</taxon>
        <taxon>Bacillati</taxon>
        <taxon>Actinomycetota</taxon>
        <taxon>Actinomycetes</taxon>
        <taxon>Pseudonocardiales</taxon>
        <taxon>Pseudonocardiaceae</taxon>
        <taxon>Amycolatopsis</taxon>
    </lineage>
</organism>
<dbReference type="PROSITE" id="PS51318">
    <property type="entry name" value="TAT"/>
    <property type="match status" value="1"/>
</dbReference>
<evidence type="ECO:0000256" key="5">
    <source>
        <dbReference type="ARBA" id="ARBA00023002"/>
    </source>
</evidence>
<evidence type="ECO:0000256" key="4">
    <source>
        <dbReference type="ARBA" id="ARBA00022827"/>
    </source>
</evidence>
<sequence length="533" mass="55851">MGTVTRRGFVAGTTAAGLGVITGAGGAAAATGGGTGFGPVTVRPSDPRYASLTGGYNYRFLGSPDYYRLAGSAAQVEQAVGEALRAGRRLAVRSGGHCLEGFVNNPGVDAVIDLGEYSGVYFDATRSAFAVEAGATLGQVYDTLYRGWGVTVPGGVCPQVGVGGHVAGGGYGALSRLFGLVVDHLAAVEVVVVGADGTPRTVVATADPADPRHDLWWAHTGGGGGNFGIVTRYWLRSPGASGTDPAALLPAPPATILFSQISWPWSALTETSFTRLVDNFNRWHEANSAPGSPYASLFATLWLNHVRTGNPALTVQLDGARPDARTLLADFVAAITDGVGVAAVPVTGELPWLPAKNRLGFADFGAGVGKRVKNKSSYLRTGYDPEQLAAIHHHLTRTDYPGTSASILLASYGGAINAVTPAATAIPQRDSIIKAQYSVSWTDPAEDTVHIGWARDLYEDLFAATGGAPVSGPVSDGAYINYPDTDLADPARNTSGVPWYTLYYKDNYARLQAVKRTWDPLDVFRHDLSVRPS</sequence>
<keyword evidence="5 7" id="KW-0560">Oxidoreductase</keyword>
<evidence type="ECO:0000256" key="3">
    <source>
        <dbReference type="ARBA" id="ARBA00022630"/>
    </source>
</evidence>
<comment type="caution">
    <text evidence="7">The sequence shown here is derived from an EMBL/GenBank/DDBJ whole genome shotgun (WGS) entry which is preliminary data.</text>
</comment>
<evidence type="ECO:0000256" key="1">
    <source>
        <dbReference type="ARBA" id="ARBA00001974"/>
    </source>
</evidence>
<dbReference type="InterPro" id="IPR006094">
    <property type="entry name" value="Oxid_FAD_bind_N"/>
</dbReference>
<protein>
    <submittedName>
        <fullName evidence="7">Aclacinomycin oxidase</fullName>
        <ecNumber evidence="7">1.1.3.45</ecNumber>
        <ecNumber evidence="7">1.3.3.14</ecNumber>
    </submittedName>
</protein>
<dbReference type="InterPro" id="IPR016166">
    <property type="entry name" value="FAD-bd_PCMH"/>
</dbReference>
<evidence type="ECO:0000256" key="2">
    <source>
        <dbReference type="ARBA" id="ARBA00005466"/>
    </source>
</evidence>
<dbReference type="InterPro" id="IPR036318">
    <property type="entry name" value="FAD-bd_PCMH-like_sf"/>
</dbReference>
<name>A0A853BBL3_9PSEU</name>
<evidence type="ECO:0000313" key="8">
    <source>
        <dbReference type="Proteomes" id="UP000549616"/>
    </source>
</evidence>
<feature type="domain" description="FAD-binding PCMH-type" evidence="6">
    <location>
        <begin position="60"/>
        <end position="240"/>
    </location>
</feature>
<dbReference type="Pfam" id="PF08031">
    <property type="entry name" value="BBE"/>
    <property type="match status" value="1"/>
</dbReference>
<dbReference type="InterPro" id="IPR006311">
    <property type="entry name" value="TAT_signal"/>
</dbReference>
<dbReference type="GO" id="GO:0071949">
    <property type="term" value="F:FAD binding"/>
    <property type="evidence" value="ECO:0007669"/>
    <property type="project" value="InterPro"/>
</dbReference>
<dbReference type="Gene3D" id="3.30.465.10">
    <property type="match status" value="1"/>
</dbReference>
<dbReference type="Pfam" id="PF01565">
    <property type="entry name" value="FAD_binding_4"/>
    <property type="match status" value="1"/>
</dbReference>
<dbReference type="PROSITE" id="PS51387">
    <property type="entry name" value="FAD_PCMH"/>
    <property type="match status" value="1"/>
</dbReference>
<dbReference type="PANTHER" id="PTHR42973:SF39">
    <property type="entry name" value="FAD-BINDING PCMH-TYPE DOMAIN-CONTAINING PROTEIN"/>
    <property type="match status" value="1"/>
</dbReference>
<keyword evidence="4" id="KW-0274">FAD</keyword>
<evidence type="ECO:0000259" key="6">
    <source>
        <dbReference type="PROSITE" id="PS51387"/>
    </source>
</evidence>
<comment type="cofactor">
    <cofactor evidence="1">
        <name>FAD</name>
        <dbReference type="ChEBI" id="CHEBI:57692"/>
    </cofactor>
</comment>
<dbReference type="InterPro" id="IPR050416">
    <property type="entry name" value="FAD-linked_Oxidoreductase"/>
</dbReference>
<proteinExistence type="inferred from homology"/>
<gene>
    <name evidence="7" type="ORF">HNR02_005089</name>
</gene>
<comment type="similarity">
    <text evidence="2">Belongs to the oxygen-dependent FAD-linked oxidoreductase family.</text>
</comment>
<dbReference type="Gene3D" id="3.40.462.20">
    <property type="match status" value="1"/>
</dbReference>
<dbReference type="AlphaFoldDB" id="A0A853BBL3"/>
<dbReference type="RefSeq" id="WP_179775608.1">
    <property type="nucleotide sequence ID" value="NZ_JACCFK010000001.1"/>
</dbReference>
<keyword evidence="3" id="KW-0285">Flavoprotein</keyword>
<dbReference type="Proteomes" id="UP000549616">
    <property type="component" value="Unassembled WGS sequence"/>
</dbReference>
<dbReference type="GO" id="GO:0016491">
    <property type="term" value="F:oxidoreductase activity"/>
    <property type="evidence" value="ECO:0007669"/>
    <property type="project" value="UniProtKB-KW"/>
</dbReference>
<keyword evidence="8" id="KW-1185">Reference proteome</keyword>
<accession>A0A853BBL3</accession>
<dbReference type="InterPro" id="IPR016169">
    <property type="entry name" value="FAD-bd_PCMH_sub2"/>
</dbReference>
<dbReference type="EMBL" id="JACCFK010000001">
    <property type="protein sequence ID" value="NYI91766.1"/>
    <property type="molecule type" value="Genomic_DNA"/>
</dbReference>
<evidence type="ECO:0000313" key="7">
    <source>
        <dbReference type="EMBL" id="NYI91766.1"/>
    </source>
</evidence>
<dbReference type="SUPFAM" id="SSF56176">
    <property type="entry name" value="FAD-binding/transporter-associated domain-like"/>
    <property type="match status" value="1"/>
</dbReference>
<dbReference type="PANTHER" id="PTHR42973">
    <property type="entry name" value="BINDING OXIDOREDUCTASE, PUTATIVE (AFU_ORTHOLOGUE AFUA_1G17690)-RELATED"/>
    <property type="match status" value="1"/>
</dbReference>
<reference evidence="7 8" key="1">
    <citation type="submission" date="2020-07" db="EMBL/GenBank/DDBJ databases">
        <title>Sequencing the genomes of 1000 actinobacteria strains.</title>
        <authorList>
            <person name="Klenk H.-P."/>
        </authorList>
    </citation>
    <scope>NUCLEOTIDE SEQUENCE [LARGE SCALE GENOMIC DNA]</scope>
    <source>
        <strain evidence="7 8">DSM 104006</strain>
    </source>
</reference>
<dbReference type="EC" id="1.1.3.45" evidence="7"/>
<dbReference type="EC" id="1.3.3.14" evidence="7"/>
<dbReference type="InterPro" id="IPR012951">
    <property type="entry name" value="BBE"/>
</dbReference>